<protein>
    <submittedName>
        <fullName evidence="2">EDD domain protein, DegV family</fullName>
    </submittedName>
</protein>
<sequence>MTGRVAVVTDSTAHLAAGDVESHGIRVVPLQVVVDGVAVDEWTAGGGFEPAAVGPSRFGPREVAEALRGHVPVTTSRPSPRAFLDVYESAAAEGFTDVVSVHISGSLSGTADAARLAARDAPVPVHVVDSRSLGMGLGFAVLVAASAASRGLMADEVAALALDRAVRSSAFFYVDTLEYLRRGGRVGAASAVVGTALAIKPLLHLRDGWVDLLEKVRTSARARARLEDLAVERALAAAGRVDLAVHHLDNAGRADELAARLSDRLPSVGSVIVTEVGAVIGAHVGPGLLAAVVSPH</sequence>
<dbReference type="Proteomes" id="UP000182977">
    <property type="component" value="Chromosome I"/>
</dbReference>
<proteinExistence type="predicted"/>
<evidence type="ECO:0000313" key="2">
    <source>
        <dbReference type="EMBL" id="SDU60225.1"/>
    </source>
</evidence>
<dbReference type="InterPro" id="IPR003797">
    <property type="entry name" value="DegV"/>
</dbReference>
<dbReference type="PANTHER" id="PTHR33434">
    <property type="entry name" value="DEGV DOMAIN-CONTAINING PROTEIN DR_1986-RELATED"/>
    <property type="match status" value="1"/>
</dbReference>
<organism evidence="2 3">
    <name type="scientific">Jiangella alkaliphila</name>
    <dbReference type="NCBI Taxonomy" id="419479"/>
    <lineage>
        <taxon>Bacteria</taxon>
        <taxon>Bacillati</taxon>
        <taxon>Actinomycetota</taxon>
        <taxon>Actinomycetes</taxon>
        <taxon>Jiangellales</taxon>
        <taxon>Jiangellaceae</taxon>
        <taxon>Jiangella</taxon>
    </lineage>
</organism>
<dbReference type="PANTHER" id="PTHR33434:SF2">
    <property type="entry name" value="FATTY ACID-BINDING PROTEIN TM_1468"/>
    <property type="match status" value="1"/>
</dbReference>
<dbReference type="InterPro" id="IPR050270">
    <property type="entry name" value="DegV_domain_contain"/>
</dbReference>
<dbReference type="InterPro" id="IPR043168">
    <property type="entry name" value="DegV_C"/>
</dbReference>
<dbReference type="RefSeq" id="WP_046769894.1">
    <property type="nucleotide sequence ID" value="NZ_LBMC01000013.1"/>
</dbReference>
<dbReference type="EMBL" id="LT629791">
    <property type="protein sequence ID" value="SDU60225.1"/>
    <property type="molecule type" value="Genomic_DNA"/>
</dbReference>
<keyword evidence="3" id="KW-1185">Reference proteome</keyword>
<dbReference type="OrthoDB" id="9760324at2"/>
<reference evidence="3" key="1">
    <citation type="submission" date="2016-10" db="EMBL/GenBank/DDBJ databases">
        <authorList>
            <person name="Varghese N."/>
            <person name="Submissions S."/>
        </authorList>
    </citation>
    <scope>NUCLEOTIDE SEQUENCE [LARGE SCALE GENOMIC DNA]</scope>
    <source>
        <strain evidence="3">DSM 45079</strain>
    </source>
</reference>
<dbReference type="AlphaFoldDB" id="A0A1H2JVW5"/>
<dbReference type="NCBIfam" id="TIGR00762">
    <property type="entry name" value="DegV"/>
    <property type="match status" value="1"/>
</dbReference>
<dbReference type="GO" id="GO:0008289">
    <property type="term" value="F:lipid binding"/>
    <property type="evidence" value="ECO:0007669"/>
    <property type="project" value="UniProtKB-KW"/>
</dbReference>
<dbReference type="PROSITE" id="PS51482">
    <property type="entry name" value="DEGV"/>
    <property type="match status" value="1"/>
</dbReference>
<evidence type="ECO:0000313" key="3">
    <source>
        <dbReference type="Proteomes" id="UP000182977"/>
    </source>
</evidence>
<dbReference type="SUPFAM" id="SSF82549">
    <property type="entry name" value="DAK1/DegV-like"/>
    <property type="match status" value="1"/>
</dbReference>
<dbReference type="Gene3D" id="3.40.50.10170">
    <property type="match status" value="1"/>
</dbReference>
<dbReference type="STRING" id="419479.SAMN04488563_3108"/>
<keyword evidence="1" id="KW-0446">Lipid-binding</keyword>
<dbReference type="Gene3D" id="3.30.1180.10">
    <property type="match status" value="1"/>
</dbReference>
<gene>
    <name evidence="2" type="ORF">SAMN04488563_3108</name>
</gene>
<evidence type="ECO:0000256" key="1">
    <source>
        <dbReference type="ARBA" id="ARBA00023121"/>
    </source>
</evidence>
<name>A0A1H2JVW5_9ACTN</name>
<dbReference type="Pfam" id="PF02645">
    <property type="entry name" value="DegV"/>
    <property type="match status" value="1"/>
</dbReference>
<accession>A0A1H2JVW5</accession>